<proteinExistence type="predicted"/>
<organism evidence="2 3">
    <name type="scientific">Etheostoma spectabile</name>
    <name type="common">orangethroat darter</name>
    <dbReference type="NCBI Taxonomy" id="54343"/>
    <lineage>
        <taxon>Eukaryota</taxon>
        <taxon>Metazoa</taxon>
        <taxon>Chordata</taxon>
        <taxon>Craniata</taxon>
        <taxon>Vertebrata</taxon>
        <taxon>Euteleostomi</taxon>
        <taxon>Actinopterygii</taxon>
        <taxon>Neopterygii</taxon>
        <taxon>Teleostei</taxon>
        <taxon>Neoteleostei</taxon>
        <taxon>Acanthomorphata</taxon>
        <taxon>Eupercaria</taxon>
        <taxon>Perciformes</taxon>
        <taxon>Percoidei</taxon>
        <taxon>Percidae</taxon>
        <taxon>Etheostomatinae</taxon>
        <taxon>Etheostoma</taxon>
    </lineage>
</organism>
<keyword evidence="3" id="KW-1185">Reference proteome</keyword>
<protein>
    <submittedName>
        <fullName evidence="2">Uncharacterized protein</fullName>
    </submittedName>
</protein>
<sequence length="127" mass="14575">MPKRVVYLWIFYHFFFEMCIAEDIQCTVIHDGEQTRYNVSEFNGTDCLYQWKNGTEFSLATNDARVDNQVVEKSNRTLVTNKCSELIHYTVDCLAEPTAAGMQVSRDKKSLVTTVGLLLLSRCCCWG</sequence>
<accession>A0A5J5CN72</accession>
<keyword evidence="1" id="KW-0732">Signal</keyword>
<evidence type="ECO:0000313" key="3">
    <source>
        <dbReference type="Proteomes" id="UP000327493"/>
    </source>
</evidence>
<feature type="chain" id="PRO_5023810043" evidence="1">
    <location>
        <begin position="22"/>
        <end position="127"/>
    </location>
</feature>
<feature type="signal peptide" evidence="1">
    <location>
        <begin position="1"/>
        <end position="21"/>
    </location>
</feature>
<gene>
    <name evidence="2" type="ORF">FQN60_014726</name>
</gene>
<reference evidence="2 3" key="1">
    <citation type="submission" date="2019-08" db="EMBL/GenBank/DDBJ databases">
        <title>A chromosome-level genome assembly, high-density linkage maps, and genome scans reveal the genomic architecture of hybrid incompatibilities underlying speciation via character displacement in darters (Percidae: Etheostominae).</title>
        <authorList>
            <person name="Moran R.L."/>
            <person name="Catchen J.M."/>
            <person name="Fuller R.C."/>
        </authorList>
    </citation>
    <scope>NUCLEOTIDE SEQUENCE [LARGE SCALE GENOMIC DNA]</scope>
    <source>
        <strain evidence="2">EspeVRDwgs_2016</strain>
        <tissue evidence="2">Muscle</tissue>
    </source>
</reference>
<evidence type="ECO:0000313" key="2">
    <source>
        <dbReference type="EMBL" id="KAA8583518.1"/>
    </source>
</evidence>
<evidence type="ECO:0000256" key="1">
    <source>
        <dbReference type="SAM" id="SignalP"/>
    </source>
</evidence>
<comment type="caution">
    <text evidence="2">The sequence shown here is derived from an EMBL/GenBank/DDBJ whole genome shotgun (WGS) entry which is preliminary data.</text>
</comment>
<dbReference type="Proteomes" id="UP000327493">
    <property type="component" value="Chromosome 17"/>
</dbReference>
<dbReference type="AlphaFoldDB" id="A0A5J5CN72"/>
<name>A0A5J5CN72_9PERO</name>
<dbReference type="EMBL" id="VOFY01000017">
    <property type="protein sequence ID" value="KAA8583518.1"/>
    <property type="molecule type" value="Genomic_DNA"/>
</dbReference>